<evidence type="ECO:0000256" key="1">
    <source>
        <dbReference type="ARBA" id="ARBA00023125"/>
    </source>
</evidence>
<evidence type="ECO:0000313" key="5">
    <source>
        <dbReference type="Proteomes" id="UP000286208"/>
    </source>
</evidence>
<dbReference type="Pfam" id="PF14246">
    <property type="entry name" value="TetR_C_7"/>
    <property type="match status" value="1"/>
</dbReference>
<dbReference type="PRINTS" id="PR00455">
    <property type="entry name" value="HTHTETR"/>
</dbReference>
<dbReference type="PANTHER" id="PTHR30055">
    <property type="entry name" value="HTH-TYPE TRANSCRIPTIONAL REGULATOR RUTR"/>
    <property type="match status" value="1"/>
</dbReference>
<keyword evidence="1 2" id="KW-0238">DNA-binding</keyword>
<proteinExistence type="predicted"/>
<evidence type="ECO:0000256" key="2">
    <source>
        <dbReference type="PROSITE-ProRule" id="PRU00335"/>
    </source>
</evidence>
<gene>
    <name evidence="4" type="ORF">EGT67_04965</name>
</gene>
<evidence type="ECO:0000313" key="4">
    <source>
        <dbReference type="EMBL" id="RVW10522.1"/>
    </source>
</evidence>
<accession>A0A438BHV2</accession>
<dbReference type="Proteomes" id="UP000286208">
    <property type="component" value="Unassembled WGS sequence"/>
</dbReference>
<organism evidence="4 5">
    <name type="scientific">Prescottella agglutinans</name>
    <dbReference type="NCBI Taxonomy" id="1644129"/>
    <lineage>
        <taxon>Bacteria</taxon>
        <taxon>Bacillati</taxon>
        <taxon>Actinomycetota</taxon>
        <taxon>Actinomycetes</taxon>
        <taxon>Mycobacteriales</taxon>
        <taxon>Nocardiaceae</taxon>
        <taxon>Prescottella</taxon>
    </lineage>
</organism>
<evidence type="ECO:0000259" key="3">
    <source>
        <dbReference type="PROSITE" id="PS50977"/>
    </source>
</evidence>
<dbReference type="AlphaFoldDB" id="A0A438BHV2"/>
<dbReference type="Pfam" id="PF00440">
    <property type="entry name" value="TetR_N"/>
    <property type="match status" value="1"/>
</dbReference>
<feature type="domain" description="HTH tetR-type" evidence="3">
    <location>
        <begin position="3"/>
        <end position="63"/>
    </location>
</feature>
<keyword evidence="5" id="KW-1185">Reference proteome</keyword>
<dbReference type="GO" id="GO:0003700">
    <property type="term" value="F:DNA-binding transcription factor activity"/>
    <property type="evidence" value="ECO:0007669"/>
    <property type="project" value="TreeGrafter"/>
</dbReference>
<name>A0A438BHV2_9NOCA</name>
<dbReference type="OrthoDB" id="7186128at2"/>
<dbReference type="RefSeq" id="WP_127914951.1">
    <property type="nucleotide sequence ID" value="NZ_RKLP01000002.1"/>
</dbReference>
<dbReference type="InterPro" id="IPR009057">
    <property type="entry name" value="Homeodomain-like_sf"/>
</dbReference>
<dbReference type="InterPro" id="IPR001647">
    <property type="entry name" value="HTH_TetR"/>
</dbReference>
<comment type="caution">
    <text evidence="4">The sequence shown here is derived from an EMBL/GenBank/DDBJ whole genome shotgun (WGS) entry which is preliminary data.</text>
</comment>
<reference evidence="4 5" key="1">
    <citation type="submission" date="2018-11" db="EMBL/GenBank/DDBJ databases">
        <title>Rhodococcus spongicola sp. nov. and Rhodococcus xishaensis sp. nov. from marine sponges.</title>
        <authorList>
            <person name="Li L."/>
            <person name="Lin H.W."/>
        </authorList>
    </citation>
    <scope>NUCLEOTIDE SEQUENCE [LARGE SCALE GENOMIC DNA]</scope>
    <source>
        <strain evidence="4 5">CCTCC AB2014297</strain>
    </source>
</reference>
<dbReference type="Gene3D" id="1.10.357.10">
    <property type="entry name" value="Tetracycline Repressor, domain 2"/>
    <property type="match status" value="1"/>
</dbReference>
<dbReference type="InterPro" id="IPR039536">
    <property type="entry name" value="TetR_C_Proteobacteria"/>
</dbReference>
<dbReference type="InterPro" id="IPR050109">
    <property type="entry name" value="HTH-type_TetR-like_transc_reg"/>
</dbReference>
<sequence length="195" mass="21182">MSGYKERALLDGALRVFARDGYSRASIQSLATEAGVSTRTIYNRYGSKEALFRAVILDSANRVAEREIALADRLLGRIADLRRDLIAFGVAWATPDPASQSHFAMIRQVAADADHIDPDVLAAWRRAGPERVRSAIAEHLLVMSSQRLVKVQDGQIAAVHLIQLTAGTVNSIASATDIEHVVTEGVDVFLAAYGR</sequence>
<dbReference type="EMBL" id="RKLP01000002">
    <property type="protein sequence ID" value="RVW10522.1"/>
    <property type="molecule type" value="Genomic_DNA"/>
</dbReference>
<dbReference type="PANTHER" id="PTHR30055:SF146">
    <property type="entry name" value="HTH-TYPE TRANSCRIPTIONAL DUAL REGULATOR CECR"/>
    <property type="match status" value="1"/>
</dbReference>
<dbReference type="GO" id="GO:0000976">
    <property type="term" value="F:transcription cis-regulatory region binding"/>
    <property type="evidence" value="ECO:0007669"/>
    <property type="project" value="TreeGrafter"/>
</dbReference>
<dbReference type="SUPFAM" id="SSF46689">
    <property type="entry name" value="Homeodomain-like"/>
    <property type="match status" value="1"/>
</dbReference>
<protein>
    <submittedName>
        <fullName evidence="4">TetR/AcrR family transcriptional regulator</fullName>
    </submittedName>
</protein>
<feature type="DNA-binding region" description="H-T-H motif" evidence="2">
    <location>
        <begin position="26"/>
        <end position="45"/>
    </location>
</feature>
<dbReference type="PROSITE" id="PS50977">
    <property type="entry name" value="HTH_TETR_2"/>
    <property type="match status" value="1"/>
</dbReference>